<organism evidence="2 3">
    <name type="scientific">Parthenolecanium corni</name>
    <dbReference type="NCBI Taxonomy" id="536013"/>
    <lineage>
        <taxon>Eukaryota</taxon>
        <taxon>Metazoa</taxon>
        <taxon>Ecdysozoa</taxon>
        <taxon>Arthropoda</taxon>
        <taxon>Hexapoda</taxon>
        <taxon>Insecta</taxon>
        <taxon>Pterygota</taxon>
        <taxon>Neoptera</taxon>
        <taxon>Paraneoptera</taxon>
        <taxon>Hemiptera</taxon>
        <taxon>Sternorrhyncha</taxon>
        <taxon>Coccoidea</taxon>
        <taxon>Coccidae</taxon>
        <taxon>Parthenolecanium</taxon>
    </lineage>
</organism>
<sequence length="286" mass="31358">MMGQILQIPPERAVHQQSNGKRVAKNWLLLSACLIAILSVQICSTALPQSGAHEFDEFSAQEPQPVAPTAGKSSLTRNRVSNRAIASANAAIPRSNPQLKSHLLQQKPVTSSTQPPQAETEPEPEANNVPKSGNEEEAGQQDEEVSSSAAPSTEPTRKPLLNGRIRPFQSNREFLERLRRRQEQQKQHGYTVVPPTSPPTTTEKQITKANTRKTANVSPKVGIPSDQYSNGSQKKSTPSRRYNGKANSLTSTTPLTLANEAEVEESSPVTQTTRSRLYPKNNRRIS</sequence>
<keyword evidence="3" id="KW-1185">Reference proteome</keyword>
<dbReference type="EMBL" id="JBBCAQ010000034">
    <property type="protein sequence ID" value="KAK7580691.1"/>
    <property type="molecule type" value="Genomic_DNA"/>
</dbReference>
<evidence type="ECO:0000313" key="3">
    <source>
        <dbReference type="Proteomes" id="UP001367676"/>
    </source>
</evidence>
<feature type="compositionally biased region" description="Basic and acidic residues" evidence="1">
    <location>
        <begin position="173"/>
        <end position="186"/>
    </location>
</feature>
<dbReference type="Proteomes" id="UP001367676">
    <property type="component" value="Unassembled WGS sequence"/>
</dbReference>
<feature type="compositionally biased region" description="Polar residues" evidence="1">
    <location>
        <begin position="226"/>
        <end position="256"/>
    </location>
</feature>
<reference evidence="2 3" key="1">
    <citation type="submission" date="2024-03" db="EMBL/GenBank/DDBJ databases">
        <title>Adaptation during the transition from Ophiocordyceps entomopathogen to insect associate is accompanied by gene loss and intensified selection.</title>
        <authorList>
            <person name="Ward C.M."/>
            <person name="Onetto C.A."/>
            <person name="Borneman A.R."/>
        </authorList>
    </citation>
    <scope>NUCLEOTIDE SEQUENCE [LARGE SCALE GENOMIC DNA]</scope>
    <source>
        <strain evidence="2">AWRI1</strain>
        <tissue evidence="2">Single Adult Female</tissue>
    </source>
</reference>
<evidence type="ECO:0000256" key="1">
    <source>
        <dbReference type="SAM" id="MobiDB-lite"/>
    </source>
</evidence>
<proteinExistence type="predicted"/>
<accession>A0AAN9Y193</accession>
<comment type="caution">
    <text evidence="2">The sequence shown here is derived from an EMBL/GenBank/DDBJ whole genome shotgun (WGS) entry which is preliminary data.</text>
</comment>
<name>A0AAN9Y193_9HEMI</name>
<feature type="compositionally biased region" description="Polar residues" evidence="1">
    <location>
        <begin position="203"/>
        <end position="217"/>
    </location>
</feature>
<feature type="compositionally biased region" description="Low complexity" evidence="1">
    <location>
        <begin position="191"/>
        <end position="202"/>
    </location>
</feature>
<evidence type="ECO:0000313" key="2">
    <source>
        <dbReference type="EMBL" id="KAK7580691.1"/>
    </source>
</evidence>
<gene>
    <name evidence="2" type="ORF">V9T40_001320</name>
</gene>
<protein>
    <submittedName>
        <fullName evidence="2">Uncharacterized protein</fullName>
    </submittedName>
</protein>
<dbReference type="AlphaFoldDB" id="A0AAN9Y193"/>
<feature type="region of interest" description="Disordered" evidence="1">
    <location>
        <begin position="105"/>
        <end position="286"/>
    </location>
</feature>
<feature type="region of interest" description="Disordered" evidence="1">
    <location>
        <begin position="57"/>
        <end position="78"/>
    </location>
</feature>
<feature type="compositionally biased region" description="Acidic residues" evidence="1">
    <location>
        <begin position="135"/>
        <end position="145"/>
    </location>
</feature>